<dbReference type="GO" id="GO:0032259">
    <property type="term" value="P:methylation"/>
    <property type="evidence" value="ECO:0007669"/>
    <property type="project" value="UniProtKB-KW"/>
</dbReference>
<dbReference type="InterPro" id="IPR002941">
    <property type="entry name" value="DNA_methylase_N4/N6"/>
</dbReference>
<evidence type="ECO:0000256" key="1">
    <source>
        <dbReference type="ARBA" id="ARBA00010203"/>
    </source>
</evidence>
<comment type="similarity">
    <text evidence="1">Belongs to the N(4)/N(6)-methyltransferase family. N(4) subfamily.</text>
</comment>
<sequence length="336" mass="38624">MKLTLNKNKTEEYQIYKSKKGMLVQGNSIELLQNDKDLSELKGKVNLIVTSPPFPLNNKKQYGNEKGEEYKEWFTRLAPIFSKLLAEDGSLVIEIGNAWESERPVQSLLHLECLLGMVKHPEADLRLIQEFICYNPSKLPSPAQWVTVNRLRTVDSYTHVWWIAKNDFPKADNSKVLRPYSKSMEQLLKRQSYNSGKRPSEHQISKGGFLKDNGGSIAHNFFEMEVIDEKREVRLPHSVLSFSNTNSNDYFLKTCREKGITPHPARMSGGLINFFVQFLTDENDLVLDPFSGSNTTGYCAEKLDRTWVSFEIQEDYIQQAIVRFNEPNLKSPLKPL</sequence>
<dbReference type="InterPro" id="IPR001091">
    <property type="entry name" value="RM_Methyltransferase"/>
</dbReference>
<feature type="region of interest" description="Disordered" evidence="9">
    <location>
        <begin position="192"/>
        <end position="211"/>
    </location>
</feature>
<comment type="catalytic activity">
    <reaction evidence="7">
        <text>a 2'-deoxycytidine in DNA + S-adenosyl-L-methionine = an N(4)-methyl-2'-deoxycytidine in DNA + S-adenosyl-L-homocysteine + H(+)</text>
        <dbReference type="Rhea" id="RHEA:16857"/>
        <dbReference type="Rhea" id="RHEA-COMP:11369"/>
        <dbReference type="Rhea" id="RHEA-COMP:13674"/>
        <dbReference type="ChEBI" id="CHEBI:15378"/>
        <dbReference type="ChEBI" id="CHEBI:57856"/>
        <dbReference type="ChEBI" id="CHEBI:59789"/>
        <dbReference type="ChEBI" id="CHEBI:85452"/>
        <dbReference type="ChEBI" id="CHEBI:137933"/>
        <dbReference type="EC" id="2.1.1.113"/>
    </reaction>
</comment>
<keyword evidence="3 11" id="KW-0808">Transferase</keyword>
<gene>
    <name evidence="11" type="ORF">AP75_08170</name>
</gene>
<feature type="domain" description="DNA methylase N-4/N-6" evidence="10">
    <location>
        <begin position="45"/>
        <end position="320"/>
    </location>
</feature>
<evidence type="ECO:0000256" key="8">
    <source>
        <dbReference type="RuleBase" id="RU362026"/>
    </source>
</evidence>
<dbReference type="AlphaFoldDB" id="A0A2D0A6E4"/>
<dbReference type="SUPFAM" id="SSF53335">
    <property type="entry name" value="S-adenosyl-L-methionine-dependent methyltransferases"/>
    <property type="match status" value="1"/>
</dbReference>
<dbReference type="EC" id="2.1.1.-" evidence="8"/>
<comment type="caution">
    <text evidence="11">The sequence shown here is derived from an EMBL/GenBank/DDBJ whole genome shotgun (WGS) entry which is preliminary data.</text>
</comment>
<evidence type="ECO:0000256" key="7">
    <source>
        <dbReference type="ARBA" id="ARBA00049120"/>
    </source>
</evidence>
<evidence type="ECO:0000256" key="4">
    <source>
        <dbReference type="ARBA" id="ARBA00022691"/>
    </source>
</evidence>
<keyword evidence="2 11" id="KW-0489">Methyltransferase</keyword>
<dbReference type="Pfam" id="PF01555">
    <property type="entry name" value="N6_N4_Mtase"/>
    <property type="match status" value="1"/>
</dbReference>
<dbReference type="GO" id="GO:0009307">
    <property type="term" value="P:DNA restriction-modification system"/>
    <property type="evidence" value="ECO:0007669"/>
    <property type="project" value="UniProtKB-KW"/>
</dbReference>
<dbReference type="RefSeq" id="WP_088264218.1">
    <property type="nucleotide sequence ID" value="NZ_JASZ02000015.1"/>
</dbReference>
<dbReference type="GO" id="GO:0015667">
    <property type="term" value="F:site-specific DNA-methyltransferase (cytosine-N4-specific) activity"/>
    <property type="evidence" value="ECO:0007669"/>
    <property type="project" value="UniProtKB-EC"/>
</dbReference>
<dbReference type="EMBL" id="JASZ02000015">
    <property type="protein sequence ID" value="OWK98061.1"/>
    <property type="molecule type" value="Genomic_DNA"/>
</dbReference>
<dbReference type="PRINTS" id="PR00508">
    <property type="entry name" value="S21N4MTFRASE"/>
</dbReference>
<evidence type="ECO:0000256" key="2">
    <source>
        <dbReference type="ARBA" id="ARBA00022603"/>
    </source>
</evidence>
<evidence type="ECO:0000313" key="12">
    <source>
        <dbReference type="Proteomes" id="UP000197587"/>
    </source>
</evidence>
<keyword evidence="6" id="KW-0238">DNA-binding</keyword>
<keyword evidence="4" id="KW-0949">S-adenosyl-L-methionine</keyword>
<evidence type="ECO:0000256" key="3">
    <source>
        <dbReference type="ARBA" id="ARBA00022679"/>
    </source>
</evidence>
<keyword evidence="5" id="KW-0680">Restriction system</keyword>
<evidence type="ECO:0000256" key="9">
    <source>
        <dbReference type="SAM" id="MobiDB-lite"/>
    </source>
</evidence>
<dbReference type="InterPro" id="IPR017985">
    <property type="entry name" value="MeTrfase_CN4_CS"/>
</dbReference>
<dbReference type="GO" id="GO:0003677">
    <property type="term" value="F:DNA binding"/>
    <property type="evidence" value="ECO:0007669"/>
    <property type="project" value="UniProtKB-KW"/>
</dbReference>
<proteinExistence type="inferred from homology"/>
<evidence type="ECO:0000256" key="6">
    <source>
        <dbReference type="ARBA" id="ARBA00023125"/>
    </source>
</evidence>
<accession>A0A2D0A6E4</accession>
<evidence type="ECO:0000313" key="11">
    <source>
        <dbReference type="EMBL" id="OWK98061.1"/>
    </source>
</evidence>
<dbReference type="Gene3D" id="3.40.50.150">
    <property type="entry name" value="Vaccinia Virus protein VP39"/>
    <property type="match status" value="2"/>
</dbReference>
<dbReference type="Proteomes" id="UP000197587">
    <property type="component" value="Unassembled WGS sequence"/>
</dbReference>
<dbReference type="GO" id="GO:0008170">
    <property type="term" value="F:N-methyltransferase activity"/>
    <property type="evidence" value="ECO:0007669"/>
    <property type="project" value="InterPro"/>
</dbReference>
<dbReference type="InterPro" id="IPR029063">
    <property type="entry name" value="SAM-dependent_MTases_sf"/>
</dbReference>
<keyword evidence="12" id="KW-1185">Reference proteome</keyword>
<evidence type="ECO:0000259" key="10">
    <source>
        <dbReference type="Pfam" id="PF01555"/>
    </source>
</evidence>
<dbReference type="PROSITE" id="PS00093">
    <property type="entry name" value="N4_MTASE"/>
    <property type="match status" value="1"/>
</dbReference>
<evidence type="ECO:0000256" key="5">
    <source>
        <dbReference type="ARBA" id="ARBA00022747"/>
    </source>
</evidence>
<reference evidence="11 12" key="1">
    <citation type="submission" date="2017-05" db="EMBL/GenBank/DDBJ databases">
        <title>Genome of Chryseobacterium haifense.</title>
        <authorList>
            <person name="Newman J.D."/>
        </authorList>
    </citation>
    <scope>NUCLEOTIDE SEQUENCE [LARGE SCALE GENOMIC DNA]</scope>
    <source>
        <strain evidence="11 12">DSM 19056</strain>
    </source>
</reference>
<organism evidence="11 12">
    <name type="scientific">Kaistella haifensis DSM 19056</name>
    <dbReference type="NCBI Taxonomy" id="1450526"/>
    <lineage>
        <taxon>Bacteria</taxon>
        <taxon>Pseudomonadati</taxon>
        <taxon>Bacteroidota</taxon>
        <taxon>Flavobacteriia</taxon>
        <taxon>Flavobacteriales</taxon>
        <taxon>Weeksellaceae</taxon>
        <taxon>Chryseobacterium group</taxon>
        <taxon>Kaistella</taxon>
    </lineage>
</organism>
<protein>
    <recommendedName>
        <fullName evidence="8">Methyltransferase</fullName>
        <ecNumber evidence="8">2.1.1.-</ecNumber>
    </recommendedName>
</protein>
<name>A0A2D0A6E4_9FLAO</name>